<sequence>MLDNRPQPPGRAIRIEPGGMADEYLKPPLICVLGIVGAEAVPPRQPKQARGVALDDADDESVQILSGRRVARIGHVLGQLVHTYCPLEHASGLTFPHFGAKTAQLAAKAACSGLAGRSRRRLRRAQREQEREV</sequence>
<protein>
    <submittedName>
        <fullName evidence="1">Unannotated protein</fullName>
    </submittedName>
</protein>
<dbReference type="AlphaFoldDB" id="A0A6J5ZWV3"/>
<reference evidence="1" key="1">
    <citation type="submission" date="2020-05" db="EMBL/GenBank/DDBJ databases">
        <authorList>
            <person name="Chiriac C."/>
            <person name="Salcher M."/>
            <person name="Ghai R."/>
            <person name="Kavagutti S V."/>
        </authorList>
    </citation>
    <scope>NUCLEOTIDE SEQUENCE</scope>
</reference>
<accession>A0A6J5ZWV3</accession>
<name>A0A6J5ZWV3_9ZZZZ</name>
<organism evidence="1">
    <name type="scientific">freshwater metagenome</name>
    <dbReference type="NCBI Taxonomy" id="449393"/>
    <lineage>
        <taxon>unclassified sequences</taxon>
        <taxon>metagenomes</taxon>
        <taxon>ecological metagenomes</taxon>
    </lineage>
</organism>
<gene>
    <name evidence="1" type="ORF">UFOPK3547_01497</name>
</gene>
<evidence type="ECO:0000313" key="1">
    <source>
        <dbReference type="EMBL" id="CAB4346861.1"/>
    </source>
</evidence>
<dbReference type="EMBL" id="CAESAN010000155">
    <property type="protein sequence ID" value="CAB4346861.1"/>
    <property type="molecule type" value="Genomic_DNA"/>
</dbReference>
<proteinExistence type="predicted"/>